<feature type="transmembrane region" description="Helical" evidence="1">
    <location>
        <begin position="213"/>
        <end position="240"/>
    </location>
</feature>
<dbReference type="OrthoDB" id="3177493at2"/>
<keyword evidence="1" id="KW-1133">Transmembrane helix</keyword>
<dbReference type="Proteomes" id="UP000236197">
    <property type="component" value="Unassembled WGS sequence"/>
</dbReference>
<proteinExistence type="predicted"/>
<accession>A0A2K2UEP4</accession>
<evidence type="ECO:0000313" key="3">
    <source>
        <dbReference type="Proteomes" id="UP000236197"/>
    </source>
</evidence>
<keyword evidence="1" id="KW-0812">Transmembrane</keyword>
<comment type="caution">
    <text evidence="2">The sequence shown here is derived from an EMBL/GenBank/DDBJ whole genome shotgun (WGS) entry which is preliminary data.</text>
</comment>
<keyword evidence="3" id="KW-1185">Reference proteome</keyword>
<organism evidence="2 3">
    <name type="scientific">Enteroscipio rubneri</name>
    <dbReference type="NCBI Taxonomy" id="2070686"/>
    <lineage>
        <taxon>Bacteria</taxon>
        <taxon>Bacillati</taxon>
        <taxon>Actinomycetota</taxon>
        <taxon>Coriobacteriia</taxon>
        <taxon>Eggerthellales</taxon>
        <taxon>Eggerthellaceae</taxon>
        <taxon>Enteroscipio</taxon>
    </lineage>
</organism>
<feature type="transmembrane region" description="Helical" evidence="1">
    <location>
        <begin position="105"/>
        <end position="132"/>
    </location>
</feature>
<feature type="transmembrane region" description="Helical" evidence="1">
    <location>
        <begin position="171"/>
        <end position="193"/>
    </location>
</feature>
<evidence type="ECO:0000256" key="1">
    <source>
        <dbReference type="SAM" id="Phobius"/>
    </source>
</evidence>
<dbReference type="RefSeq" id="WP_103264131.1">
    <property type="nucleotide sequence ID" value="NZ_CABMLE010000001.1"/>
</dbReference>
<evidence type="ECO:0000313" key="2">
    <source>
        <dbReference type="EMBL" id="PNV68805.1"/>
    </source>
</evidence>
<dbReference type="AlphaFoldDB" id="A0A2K2UEP4"/>
<name>A0A2K2UEP4_9ACTN</name>
<keyword evidence="1" id="KW-0472">Membrane</keyword>
<feature type="transmembrane region" description="Helical" evidence="1">
    <location>
        <begin position="61"/>
        <end position="84"/>
    </location>
</feature>
<dbReference type="EMBL" id="PPEK01000001">
    <property type="protein sequence ID" value="PNV68805.1"/>
    <property type="molecule type" value="Genomic_DNA"/>
</dbReference>
<gene>
    <name evidence="2" type="ORF">C2L71_02205</name>
</gene>
<feature type="transmembrane region" description="Helical" evidence="1">
    <location>
        <begin position="138"/>
        <end position="159"/>
    </location>
</feature>
<feature type="transmembrane region" description="Helical" evidence="1">
    <location>
        <begin position="29"/>
        <end position="49"/>
    </location>
</feature>
<reference evidence="3" key="1">
    <citation type="submission" date="2018-01" db="EMBL/GenBank/DDBJ databases">
        <title>Rubneribacter badeniensis gen. nov., sp. nov., and Colonibacter rubneri, gen. nov., sp. nov., WGS of new members of the Eggerthellaceae.</title>
        <authorList>
            <person name="Danylec N."/>
            <person name="Stoll D.A."/>
            <person name="Doetsch A."/>
            <person name="Kulling S.E."/>
            <person name="Huch M."/>
        </authorList>
    </citation>
    <scope>NUCLEOTIDE SEQUENCE [LARGE SCALE GENOMIC DNA]</scope>
    <source>
        <strain evidence="3">ResAG-96</strain>
    </source>
</reference>
<protein>
    <recommendedName>
        <fullName evidence="4">ABC transporter permease</fullName>
    </recommendedName>
</protein>
<evidence type="ECO:0008006" key="4">
    <source>
        <dbReference type="Google" id="ProtNLM"/>
    </source>
</evidence>
<sequence>MVNAKQAAARPGILGTLVRKFFMNVVKSPGLLACCLFPALFLLLFRFVVIEPIAHDDARMFLLVTGMLFSTSMVPGTTTVYPMAEAREKRTLRTMELAGVGRAQMLAAHGIVSTLWTALVAAACFLVSGASFDSMPPFMLVTVLSSIPLIALSLALGLASRNQMAASFSSLPIILIGIAPMLFVYAEATFQALPLLPTGGGFALVYALAEGTLFASASIVPALAQLAWIVVSLVAFIIVAPRIPCDE</sequence>